<dbReference type="CDD" id="cd22160">
    <property type="entry name" value="F-box_AtFBL13-like"/>
    <property type="match status" value="1"/>
</dbReference>
<comment type="caution">
    <text evidence="2">The sequence shown here is derived from an EMBL/GenBank/DDBJ whole genome shotgun (WGS) entry which is preliminary data.</text>
</comment>
<dbReference type="Pfam" id="PF00646">
    <property type="entry name" value="F-box"/>
    <property type="match status" value="1"/>
</dbReference>
<organism evidence="2 3">
    <name type="scientific">Lithocarpus litseifolius</name>
    <dbReference type="NCBI Taxonomy" id="425828"/>
    <lineage>
        <taxon>Eukaryota</taxon>
        <taxon>Viridiplantae</taxon>
        <taxon>Streptophyta</taxon>
        <taxon>Embryophyta</taxon>
        <taxon>Tracheophyta</taxon>
        <taxon>Spermatophyta</taxon>
        <taxon>Magnoliopsida</taxon>
        <taxon>eudicotyledons</taxon>
        <taxon>Gunneridae</taxon>
        <taxon>Pentapetalae</taxon>
        <taxon>rosids</taxon>
        <taxon>fabids</taxon>
        <taxon>Fagales</taxon>
        <taxon>Fagaceae</taxon>
        <taxon>Lithocarpus</taxon>
    </lineage>
</organism>
<dbReference type="PANTHER" id="PTHR31293:SF12">
    <property type="entry name" value="RNI-LIKE SUPERFAMILY PROTEIN"/>
    <property type="match status" value="1"/>
</dbReference>
<reference evidence="2 3" key="1">
    <citation type="submission" date="2024-01" db="EMBL/GenBank/DDBJ databases">
        <title>A telomere-to-telomere, gap-free genome of sweet tea (Lithocarpus litseifolius).</title>
        <authorList>
            <person name="Zhou J."/>
        </authorList>
    </citation>
    <scope>NUCLEOTIDE SEQUENCE [LARGE SCALE GENOMIC DNA]</scope>
    <source>
        <strain evidence="2">Zhou-2022a</strain>
        <tissue evidence="2">Leaf</tissue>
    </source>
</reference>
<accession>A0AAW2CSR6</accession>
<protein>
    <recommendedName>
        <fullName evidence="1">F-box domain-containing protein</fullName>
    </recommendedName>
</protein>
<gene>
    <name evidence="2" type="ORF">SO802_014640</name>
</gene>
<sequence length="300" mass="34472">MANSATHHQSDSKRKKVELSQDTDTVVSIDRISNLSDSLICHILSFLSTEEAVVTSILSNRWKPLWTLVPKINLNDNRREEHPLSLTHVVYRVLALHRAPLLRNFSLKSFSPCDPFHLDTWIHTVIGRKVQHLHLQFSHSKKLVKLPRTVFTCKTIVILELRADICLCFDSIYPSMYLNLVRLEFGVNLSNWHVLKALLLVAPNLKVLVLDKNDDDEEDNRLCCVGPPEGSGCLSLLTAFSFDGYQELEHEVEFVKYVLSEERLLNAMTIKIYDKHLKESLLQRLSMFPRQSTKCLITVE</sequence>
<dbReference type="Proteomes" id="UP001459277">
    <property type="component" value="Unassembled WGS sequence"/>
</dbReference>
<dbReference type="PANTHER" id="PTHR31293">
    <property type="entry name" value="RNI-LIKE SUPERFAMILY PROTEIN"/>
    <property type="match status" value="1"/>
</dbReference>
<evidence type="ECO:0000313" key="3">
    <source>
        <dbReference type="Proteomes" id="UP001459277"/>
    </source>
</evidence>
<dbReference type="SUPFAM" id="SSF81383">
    <property type="entry name" value="F-box domain"/>
    <property type="match status" value="1"/>
</dbReference>
<dbReference type="InterPro" id="IPR055294">
    <property type="entry name" value="FBL60-like"/>
</dbReference>
<dbReference type="AlphaFoldDB" id="A0AAW2CSR6"/>
<evidence type="ECO:0000313" key="2">
    <source>
        <dbReference type="EMBL" id="KAL0000859.1"/>
    </source>
</evidence>
<evidence type="ECO:0000259" key="1">
    <source>
        <dbReference type="Pfam" id="PF00646"/>
    </source>
</evidence>
<dbReference type="EMBL" id="JAZDWU010000005">
    <property type="protein sequence ID" value="KAL0000859.1"/>
    <property type="molecule type" value="Genomic_DNA"/>
</dbReference>
<dbReference type="InterPro" id="IPR001810">
    <property type="entry name" value="F-box_dom"/>
</dbReference>
<dbReference type="InterPro" id="IPR053781">
    <property type="entry name" value="F-box_AtFBL13-like"/>
</dbReference>
<dbReference type="InterPro" id="IPR036047">
    <property type="entry name" value="F-box-like_dom_sf"/>
</dbReference>
<feature type="domain" description="F-box" evidence="1">
    <location>
        <begin position="32"/>
        <end position="69"/>
    </location>
</feature>
<keyword evidence="3" id="KW-1185">Reference proteome</keyword>
<proteinExistence type="predicted"/>
<name>A0AAW2CSR6_9ROSI</name>